<keyword evidence="3" id="KW-1185">Reference proteome</keyword>
<accession>A0A7X1NPH7</accession>
<dbReference type="PANTHER" id="PTHR35908">
    <property type="entry name" value="HYPOTHETICAL FUSION PROTEIN"/>
    <property type="match status" value="1"/>
</dbReference>
<name>A0A7X1NPH7_9MICC</name>
<dbReference type="InterPro" id="IPR029068">
    <property type="entry name" value="Glyas_Bleomycin-R_OHBP_Dase"/>
</dbReference>
<dbReference type="InterPro" id="IPR041581">
    <property type="entry name" value="Glyoxalase_6"/>
</dbReference>
<comment type="caution">
    <text evidence="2">The sequence shown here is derived from an EMBL/GenBank/DDBJ whole genome shotgun (WGS) entry which is preliminary data.</text>
</comment>
<dbReference type="SUPFAM" id="SSF54593">
    <property type="entry name" value="Glyoxalase/Bleomycin resistance protein/Dihydroxybiphenyl dioxygenase"/>
    <property type="match status" value="1"/>
</dbReference>
<protein>
    <submittedName>
        <fullName evidence="2">VOC family protein</fullName>
    </submittedName>
</protein>
<dbReference type="AlphaFoldDB" id="A0A7X1NPH7"/>
<evidence type="ECO:0000313" key="3">
    <source>
        <dbReference type="Proteomes" id="UP000326464"/>
    </source>
</evidence>
<dbReference type="EMBL" id="VJXX01000001">
    <property type="protein sequence ID" value="MPY10502.1"/>
    <property type="molecule type" value="Genomic_DNA"/>
</dbReference>
<dbReference type="Gene3D" id="3.10.180.10">
    <property type="entry name" value="2,3-Dihydroxybiphenyl 1,2-Dioxygenase, domain 1"/>
    <property type="match status" value="1"/>
</dbReference>
<reference evidence="3" key="1">
    <citation type="submission" date="2019-07" db="EMBL/GenBank/DDBJ databases">
        <title>Arthrobacter KR32 sp. nov., isolated from mountain cheese made of cows milk.</title>
        <authorList>
            <person name="Flegler A."/>
        </authorList>
    </citation>
    <scope>NUCLEOTIDE SEQUENCE [LARGE SCALE GENOMIC DNA]</scope>
    <source>
        <strain evidence="3">KR32</strain>
    </source>
</reference>
<evidence type="ECO:0000259" key="1">
    <source>
        <dbReference type="PROSITE" id="PS51819"/>
    </source>
</evidence>
<dbReference type="PANTHER" id="PTHR35908:SF1">
    <property type="entry name" value="CONSERVED PROTEIN"/>
    <property type="match status" value="1"/>
</dbReference>
<dbReference type="InterPro" id="IPR037523">
    <property type="entry name" value="VOC_core"/>
</dbReference>
<organism evidence="2 3">
    <name type="scientific">Arthrobacter bussei</name>
    <dbReference type="NCBI Taxonomy" id="2594179"/>
    <lineage>
        <taxon>Bacteria</taxon>
        <taxon>Bacillati</taxon>
        <taxon>Actinomycetota</taxon>
        <taxon>Actinomycetes</taxon>
        <taxon>Micrococcales</taxon>
        <taxon>Micrococcaceae</taxon>
        <taxon>Arthrobacter</taxon>
    </lineage>
</organism>
<sequence length="125" mass="13499">MGESPRFALTSTVLGAPDARELARFYRALLGWTVRADEPGWVVLAAPGGGAGLSFQTEDAYVRPVWPEEPGRQQMMLHLDIAVEDLGAAVERATALGADLADHQPQEDVRVCLDPAGHPFCLYTP</sequence>
<dbReference type="Pfam" id="PF18029">
    <property type="entry name" value="Glyoxalase_6"/>
    <property type="match status" value="1"/>
</dbReference>
<dbReference type="CDD" id="cd06587">
    <property type="entry name" value="VOC"/>
    <property type="match status" value="1"/>
</dbReference>
<proteinExistence type="predicted"/>
<dbReference type="PROSITE" id="PS51819">
    <property type="entry name" value="VOC"/>
    <property type="match status" value="1"/>
</dbReference>
<dbReference type="RefSeq" id="WP_152813395.1">
    <property type="nucleotide sequence ID" value="NZ_VJXX01000001.1"/>
</dbReference>
<dbReference type="Proteomes" id="UP000326464">
    <property type="component" value="Unassembled WGS sequence"/>
</dbReference>
<evidence type="ECO:0000313" key="2">
    <source>
        <dbReference type="EMBL" id="MPY10502.1"/>
    </source>
</evidence>
<dbReference type="OrthoDB" id="1645442at2"/>
<gene>
    <name evidence="2" type="ORF">FNH21_07155</name>
</gene>
<feature type="domain" description="VOC" evidence="1">
    <location>
        <begin position="8"/>
        <end position="125"/>
    </location>
</feature>